<evidence type="ECO:0000313" key="2">
    <source>
        <dbReference type="Proteomes" id="UP000193922"/>
    </source>
</evidence>
<dbReference type="AlphaFoldDB" id="A0A1Y1W073"/>
<dbReference type="GeneID" id="63806493"/>
<proteinExistence type="predicted"/>
<dbReference type="Proteomes" id="UP000193922">
    <property type="component" value="Unassembled WGS sequence"/>
</dbReference>
<protein>
    <recommendedName>
        <fullName evidence="3">F-box domain-containing protein</fullName>
    </recommendedName>
</protein>
<evidence type="ECO:0000313" key="1">
    <source>
        <dbReference type="EMBL" id="ORX66903.1"/>
    </source>
</evidence>
<dbReference type="RefSeq" id="XP_040740862.1">
    <property type="nucleotide sequence ID" value="XM_040889845.1"/>
</dbReference>
<sequence length="285" mass="31987">MGQYWNLVCMDKQQATGHLGKMGELLFRRTPDKLVDILTTGVFQRLTPLLLQASGQAGKSSMEGMLPEIQLRICSFLGSMDDLLCLALSSRRFLDAVQQSILILEEAVVAPWAGKRIICIGDYADDLPEDFLTDREKAMIPNNLLYRYADRFTRPPLTSETNVGYCLRAYMYLMGSNLSAGMKKELKSMCFTPLIDPVLRNLTTKEYVRSTAVPSDINFGHILLLNICWTSDPSMSLGYRGDEDFHRGAWAGHRFDIVSPEWVDSTWKDVSDAVVPKVAAIFRAG</sequence>
<dbReference type="CDD" id="cd09917">
    <property type="entry name" value="F-box_SF"/>
    <property type="match status" value="1"/>
</dbReference>
<organism evidence="1 2">
    <name type="scientific">Linderina pennispora</name>
    <dbReference type="NCBI Taxonomy" id="61395"/>
    <lineage>
        <taxon>Eukaryota</taxon>
        <taxon>Fungi</taxon>
        <taxon>Fungi incertae sedis</taxon>
        <taxon>Zoopagomycota</taxon>
        <taxon>Kickxellomycotina</taxon>
        <taxon>Kickxellomycetes</taxon>
        <taxon>Kickxellales</taxon>
        <taxon>Kickxellaceae</taxon>
        <taxon>Linderina</taxon>
    </lineage>
</organism>
<accession>A0A1Y1W073</accession>
<dbReference type="EMBL" id="MCFD01000014">
    <property type="protein sequence ID" value="ORX66903.1"/>
    <property type="molecule type" value="Genomic_DNA"/>
</dbReference>
<comment type="caution">
    <text evidence="1">The sequence shown here is derived from an EMBL/GenBank/DDBJ whole genome shotgun (WGS) entry which is preliminary data.</text>
</comment>
<dbReference type="OrthoDB" id="2588098at2759"/>
<name>A0A1Y1W073_9FUNG</name>
<gene>
    <name evidence="1" type="ORF">DL89DRAFT_286104</name>
</gene>
<reference evidence="1 2" key="1">
    <citation type="submission" date="2016-07" db="EMBL/GenBank/DDBJ databases">
        <title>Pervasive Adenine N6-methylation of Active Genes in Fungi.</title>
        <authorList>
            <consortium name="DOE Joint Genome Institute"/>
            <person name="Mondo S.J."/>
            <person name="Dannebaum R.O."/>
            <person name="Kuo R.C."/>
            <person name="Labutti K."/>
            <person name="Haridas S."/>
            <person name="Kuo A."/>
            <person name="Salamov A."/>
            <person name="Ahrendt S.R."/>
            <person name="Lipzen A."/>
            <person name="Sullivan W."/>
            <person name="Andreopoulos W.B."/>
            <person name="Clum A."/>
            <person name="Lindquist E."/>
            <person name="Daum C."/>
            <person name="Ramamoorthy G.K."/>
            <person name="Gryganskyi A."/>
            <person name="Culley D."/>
            <person name="Magnuson J.K."/>
            <person name="James T.Y."/>
            <person name="O'Malley M.A."/>
            <person name="Stajich J.E."/>
            <person name="Spatafora J.W."/>
            <person name="Visel A."/>
            <person name="Grigoriev I.V."/>
        </authorList>
    </citation>
    <scope>NUCLEOTIDE SEQUENCE [LARGE SCALE GENOMIC DNA]</scope>
    <source>
        <strain evidence="1 2">ATCC 12442</strain>
    </source>
</reference>
<evidence type="ECO:0008006" key="3">
    <source>
        <dbReference type="Google" id="ProtNLM"/>
    </source>
</evidence>
<keyword evidence="2" id="KW-1185">Reference proteome</keyword>